<gene>
    <name evidence="1" type="ORF">EHT87_13120</name>
</gene>
<accession>A0A3P1CQF4</accession>
<dbReference type="RefSeq" id="WP_124907065.1">
    <property type="nucleotide sequence ID" value="NZ_RQJP01000002.1"/>
</dbReference>
<dbReference type="AlphaFoldDB" id="A0A3P1CQF4"/>
<keyword evidence="2" id="KW-1185">Reference proteome</keyword>
<dbReference type="EMBL" id="RQJP01000002">
    <property type="protein sequence ID" value="RRB15461.1"/>
    <property type="molecule type" value="Genomic_DNA"/>
</dbReference>
<proteinExistence type="predicted"/>
<organism evidence="1 2">
    <name type="scientific">Larkinella knui</name>
    <dbReference type="NCBI Taxonomy" id="2025310"/>
    <lineage>
        <taxon>Bacteria</taxon>
        <taxon>Pseudomonadati</taxon>
        <taxon>Bacteroidota</taxon>
        <taxon>Cytophagia</taxon>
        <taxon>Cytophagales</taxon>
        <taxon>Spirosomataceae</taxon>
        <taxon>Larkinella</taxon>
    </lineage>
</organism>
<sequence length="110" mass="11636">MAVASSCKQNDDPAPGSVVGSWIGKYSTNATTVPNITWDTMILTSSGALQGSDRMGTFNVSGNVITATYVRTGTTFSFRCDIKEDFNKLEGTWGNGASQTNGGLMVLTKQ</sequence>
<dbReference type="Proteomes" id="UP000274271">
    <property type="component" value="Unassembled WGS sequence"/>
</dbReference>
<protein>
    <recommendedName>
        <fullName evidence="3">Lipocalin-like domain-containing protein</fullName>
    </recommendedName>
</protein>
<evidence type="ECO:0000313" key="2">
    <source>
        <dbReference type="Proteomes" id="UP000274271"/>
    </source>
</evidence>
<reference evidence="1 2" key="1">
    <citation type="submission" date="2018-11" db="EMBL/GenBank/DDBJ databases">
        <authorList>
            <person name="Zhou Z."/>
            <person name="Wang G."/>
        </authorList>
    </citation>
    <scope>NUCLEOTIDE SEQUENCE [LARGE SCALE GENOMIC DNA]</scope>
    <source>
        <strain evidence="1 2">KCTC42998</strain>
    </source>
</reference>
<evidence type="ECO:0008006" key="3">
    <source>
        <dbReference type="Google" id="ProtNLM"/>
    </source>
</evidence>
<comment type="caution">
    <text evidence="1">The sequence shown here is derived from an EMBL/GenBank/DDBJ whole genome shotgun (WGS) entry which is preliminary data.</text>
</comment>
<name>A0A3P1CQF4_9BACT</name>
<evidence type="ECO:0000313" key="1">
    <source>
        <dbReference type="EMBL" id="RRB15461.1"/>
    </source>
</evidence>